<evidence type="ECO:0000313" key="2">
    <source>
        <dbReference type="Proteomes" id="UP000184693"/>
    </source>
</evidence>
<dbReference type="AlphaFoldDB" id="A0A1N6KB19"/>
<gene>
    <name evidence="1" type="ORF">SAMN05444168_6579</name>
</gene>
<dbReference type="EMBL" id="FSRM01000002">
    <property type="protein sequence ID" value="SIO53527.1"/>
    <property type="molecule type" value="Genomic_DNA"/>
</dbReference>
<dbReference type="Pfam" id="PF07927">
    <property type="entry name" value="HicA_toxin"/>
    <property type="match status" value="1"/>
</dbReference>
<organism evidence="1 2">
    <name type="scientific">Paraburkholderia phenazinium</name>
    <dbReference type="NCBI Taxonomy" id="60549"/>
    <lineage>
        <taxon>Bacteria</taxon>
        <taxon>Pseudomonadati</taxon>
        <taxon>Pseudomonadota</taxon>
        <taxon>Betaproteobacteria</taxon>
        <taxon>Burkholderiales</taxon>
        <taxon>Burkholderiaceae</taxon>
        <taxon>Paraburkholderia</taxon>
    </lineage>
</organism>
<accession>A0A1N6KB19</accession>
<name>A0A1N6KB19_9BURK</name>
<protein>
    <submittedName>
        <fullName evidence="1">HicA toxin of toxin-antitoxin</fullName>
    </submittedName>
</protein>
<proteinExistence type="predicted"/>
<sequence length="89" mass="9948">MISSPTIARYKSTLHAVFKRPTPGGIVFAEIESLIVALGGEVREGAGSRIAFELNGSRRYLHRPHPGKDAKRYQVEEVREWFIELGVTP</sequence>
<dbReference type="Proteomes" id="UP000184693">
    <property type="component" value="Unassembled WGS sequence"/>
</dbReference>
<evidence type="ECO:0000313" key="1">
    <source>
        <dbReference type="EMBL" id="SIO53527.1"/>
    </source>
</evidence>
<reference evidence="1 2" key="1">
    <citation type="submission" date="2016-11" db="EMBL/GenBank/DDBJ databases">
        <authorList>
            <person name="Jaros S."/>
            <person name="Januszkiewicz K."/>
            <person name="Wedrychowicz H."/>
        </authorList>
    </citation>
    <scope>NUCLEOTIDE SEQUENCE [LARGE SCALE GENOMIC DNA]</scope>
    <source>
        <strain evidence="1 2">GAS86</strain>
    </source>
</reference>
<dbReference type="GO" id="GO:0003729">
    <property type="term" value="F:mRNA binding"/>
    <property type="evidence" value="ECO:0007669"/>
    <property type="project" value="InterPro"/>
</dbReference>
<dbReference type="InterPro" id="IPR012933">
    <property type="entry name" value="HicA_mRNA_interferase"/>
</dbReference>